<dbReference type="AlphaFoldDB" id="A0A1V9WZ41"/>
<feature type="region of interest" description="Disordered" evidence="1">
    <location>
        <begin position="1"/>
        <end position="53"/>
    </location>
</feature>
<feature type="compositionally biased region" description="Polar residues" evidence="1">
    <location>
        <begin position="252"/>
        <end position="265"/>
    </location>
</feature>
<dbReference type="InParanoid" id="A0A1V9WZ41"/>
<feature type="region of interest" description="Disordered" evidence="1">
    <location>
        <begin position="189"/>
        <end position="211"/>
    </location>
</feature>
<comment type="caution">
    <text evidence="2">The sequence shown here is derived from an EMBL/GenBank/DDBJ whole genome shotgun (WGS) entry which is preliminary data.</text>
</comment>
<organism evidence="2 3">
    <name type="scientific">Tropilaelaps mercedesae</name>
    <dbReference type="NCBI Taxonomy" id="418985"/>
    <lineage>
        <taxon>Eukaryota</taxon>
        <taxon>Metazoa</taxon>
        <taxon>Ecdysozoa</taxon>
        <taxon>Arthropoda</taxon>
        <taxon>Chelicerata</taxon>
        <taxon>Arachnida</taxon>
        <taxon>Acari</taxon>
        <taxon>Parasitiformes</taxon>
        <taxon>Mesostigmata</taxon>
        <taxon>Gamasina</taxon>
        <taxon>Dermanyssoidea</taxon>
        <taxon>Laelapidae</taxon>
        <taxon>Tropilaelaps</taxon>
    </lineage>
</organism>
<dbReference type="Proteomes" id="UP000192247">
    <property type="component" value="Unassembled WGS sequence"/>
</dbReference>
<gene>
    <name evidence="2" type="ORF">BIW11_14159</name>
</gene>
<protein>
    <submittedName>
        <fullName evidence="2">Uncharacterized protein</fullName>
    </submittedName>
</protein>
<keyword evidence="3" id="KW-1185">Reference proteome</keyword>
<name>A0A1V9WZ41_9ACAR</name>
<dbReference type="EMBL" id="MNPL01032457">
    <property type="protein sequence ID" value="OQR66441.1"/>
    <property type="molecule type" value="Genomic_DNA"/>
</dbReference>
<sequence length="571" mass="63992">MHDRIIRGGWKNARSSDVHQQEENQPARPPKYGRGRGLFASPAQADVHEDQQAQLPEYGCGRGLFAPPAQADVAGDQPVQPPEYGRRCGLLAPPAQNVEGDQPVRSPECGRNHGLSTPLAQANVKGDRSVRPPVHEHALFPPPAQTEPAAGSGKTHAQNRFGRGLLINRGQTTDFVGLPASRYRLQESDDFPAHSQLADTSATRRPNRTMGRGLKDCTLLAAQKEIPERAFASSRGQSPKRTRTLKRGATTDIPTSPPKQVSSGRGFSPENGLERKCSSRPHHIFDSVPVVTADAGSIPARFDPGDSLMDTEFREGRAGRCYGYKPYLEQRRANEPGLARLPGPAGQPGPSELQTPGSKIPIGRFREFLEELIEDIVLLLGPVYGFDMQVPQIREFCRAFGVPVLRLSELNSRGPQIFPSKLHDKRVFKDWVKLEMLLRQLIRLVVTKKLRVSENGYYDEADHDAYTLRFYLKYKRQGYVEVGYRRQIHEVKFEDGPPVKIMLCKRGIPICKMFVESRTPGRAGVMNFYYTVHFNDGKPDSRWTADMRFRIGFESDYYEPRSDMEGESYSQ</sequence>
<evidence type="ECO:0000256" key="1">
    <source>
        <dbReference type="SAM" id="MobiDB-lite"/>
    </source>
</evidence>
<reference evidence="2 3" key="1">
    <citation type="journal article" date="2017" name="Gigascience">
        <title>Draft genome of the honey bee ectoparasitic mite, Tropilaelaps mercedesae, is shaped by the parasitic life history.</title>
        <authorList>
            <person name="Dong X."/>
            <person name="Armstrong S.D."/>
            <person name="Xia D."/>
            <person name="Makepeace B.L."/>
            <person name="Darby A.C."/>
            <person name="Kadowaki T."/>
        </authorList>
    </citation>
    <scope>NUCLEOTIDE SEQUENCE [LARGE SCALE GENOMIC DNA]</scope>
    <source>
        <strain evidence="2">Wuxi-XJTLU</strain>
    </source>
</reference>
<feature type="region of interest" description="Disordered" evidence="1">
    <location>
        <begin position="228"/>
        <end position="278"/>
    </location>
</feature>
<evidence type="ECO:0000313" key="2">
    <source>
        <dbReference type="EMBL" id="OQR66441.1"/>
    </source>
</evidence>
<proteinExistence type="predicted"/>
<evidence type="ECO:0000313" key="3">
    <source>
        <dbReference type="Proteomes" id="UP000192247"/>
    </source>
</evidence>
<accession>A0A1V9WZ41</accession>
<feature type="region of interest" description="Disordered" evidence="1">
    <location>
        <begin position="71"/>
        <end position="126"/>
    </location>
</feature>